<keyword evidence="2" id="KW-1185">Reference proteome</keyword>
<evidence type="ECO:0000313" key="2">
    <source>
        <dbReference type="Proteomes" id="UP001431776"/>
    </source>
</evidence>
<protein>
    <submittedName>
        <fullName evidence="1">Cryptochrome/photolyase family protein</fullName>
    </submittedName>
</protein>
<dbReference type="Pfam" id="PF04244">
    <property type="entry name" value="DPRP"/>
    <property type="match status" value="1"/>
</dbReference>
<sequence>MRIGAIVLPNQLYEDSPLFSVASEFYLIEYARCFLHHRYHKKQLVLHRASMKAYAQRWRERGLCVHYVDFGQCPRLLSLVDRMDPGRLKPHIATAERFIATLFG</sequence>
<dbReference type="AlphaFoldDB" id="A0AAW6U055"/>
<organism evidence="1 2">
    <name type="scientific">Anaerobaca lacustris</name>
    <dbReference type="NCBI Taxonomy" id="3044600"/>
    <lineage>
        <taxon>Bacteria</taxon>
        <taxon>Pseudomonadati</taxon>
        <taxon>Planctomycetota</taxon>
        <taxon>Phycisphaerae</taxon>
        <taxon>Sedimentisphaerales</taxon>
        <taxon>Anaerobacaceae</taxon>
        <taxon>Anaerobaca</taxon>
    </lineage>
</organism>
<evidence type="ECO:0000313" key="1">
    <source>
        <dbReference type="EMBL" id="MDI6451217.1"/>
    </source>
</evidence>
<dbReference type="RefSeq" id="WP_349246625.1">
    <property type="nucleotide sequence ID" value="NZ_JASCXX010000030.1"/>
</dbReference>
<comment type="caution">
    <text evidence="1">The sequence shown here is derived from an EMBL/GenBank/DDBJ whole genome shotgun (WGS) entry which is preliminary data.</text>
</comment>
<accession>A0AAW6U055</accession>
<gene>
    <name evidence="1" type="ORF">QJ522_19300</name>
</gene>
<reference evidence="1" key="1">
    <citation type="submission" date="2023-05" db="EMBL/GenBank/DDBJ databases">
        <title>Anaerotaeda fermentans gen. nov., sp. nov., a novel anaerobic planctomycete of the new family within the order Sedimentisphaerales isolated from Taman Peninsula, Russia.</title>
        <authorList>
            <person name="Khomyakova M.A."/>
            <person name="Merkel A.Y."/>
            <person name="Slobodkin A.I."/>
        </authorList>
    </citation>
    <scope>NUCLEOTIDE SEQUENCE</scope>
    <source>
        <strain evidence="1">M17dextr</strain>
    </source>
</reference>
<proteinExistence type="predicted"/>
<dbReference type="EMBL" id="JASCXX010000030">
    <property type="protein sequence ID" value="MDI6451217.1"/>
    <property type="molecule type" value="Genomic_DNA"/>
</dbReference>
<dbReference type="Proteomes" id="UP001431776">
    <property type="component" value="Unassembled WGS sequence"/>
</dbReference>
<dbReference type="Gene3D" id="3.40.50.620">
    <property type="entry name" value="HUPs"/>
    <property type="match status" value="1"/>
</dbReference>
<dbReference type="InterPro" id="IPR007357">
    <property type="entry name" value="PhrB-like"/>
</dbReference>
<name>A0AAW6U055_9BACT</name>
<dbReference type="InterPro" id="IPR014729">
    <property type="entry name" value="Rossmann-like_a/b/a_fold"/>
</dbReference>